<organism evidence="1 2">
    <name type="scientific">Chitinophaga solisilvae</name>
    <dbReference type="NCBI Taxonomy" id="1233460"/>
    <lineage>
        <taxon>Bacteria</taxon>
        <taxon>Pseudomonadati</taxon>
        <taxon>Bacteroidota</taxon>
        <taxon>Chitinophagia</taxon>
        <taxon>Chitinophagales</taxon>
        <taxon>Chitinophagaceae</taxon>
        <taxon>Chitinophaga</taxon>
    </lineage>
</organism>
<evidence type="ECO:0000313" key="1">
    <source>
        <dbReference type="EMBL" id="NSL85208.1"/>
    </source>
</evidence>
<keyword evidence="2" id="KW-1185">Reference proteome</keyword>
<accession>A0A433WED3</accession>
<dbReference type="EMBL" id="RIAR02000001">
    <property type="protein sequence ID" value="NSL85208.1"/>
    <property type="molecule type" value="Genomic_DNA"/>
</dbReference>
<proteinExistence type="predicted"/>
<dbReference type="Pfam" id="PF14903">
    <property type="entry name" value="WG_beta_rep"/>
    <property type="match status" value="1"/>
</dbReference>
<sequence length="251" mass="29359">MGEAFSREGKFLYYPQLYDNGPDYYAEGLQRFVENDKIGFADKSGRKVIPAQWSFATPFNYGYAAVYTGSWKRVFEAGGEHWSIVADSGQGTTWLITHHGEKVMPLSAQQHPGDYYYDGKYYPYPFSYTAAEGQIVSYFRQLPLLQLIHKVNYADDPGNLQFEITEKPSALHPWYVVQGYLRQQQEDRFVFLVSRDGKKIYHAPFAGEKQQPLQRWIMAELQSCREYLREHPDAPFSFDVNKYAKEWQHRR</sequence>
<evidence type="ECO:0000313" key="2">
    <source>
        <dbReference type="Proteomes" id="UP000281028"/>
    </source>
</evidence>
<comment type="caution">
    <text evidence="1">The sequence shown here is derived from an EMBL/GenBank/DDBJ whole genome shotgun (WGS) entry which is preliminary data.</text>
</comment>
<name>A0A433WED3_9BACT</name>
<gene>
    <name evidence="1" type="ORF">ECE50_000070</name>
</gene>
<dbReference type="AlphaFoldDB" id="A0A433WED3"/>
<protein>
    <submittedName>
        <fullName evidence="1">WG repeat-containing protein</fullName>
    </submittedName>
</protein>
<dbReference type="Proteomes" id="UP000281028">
    <property type="component" value="Unassembled WGS sequence"/>
</dbReference>
<dbReference type="InterPro" id="IPR032774">
    <property type="entry name" value="WG_beta_rep"/>
</dbReference>
<reference evidence="1" key="1">
    <citation type="submission" date="2020-05" db="EMBL/GenBank/DDBJ databases">
        <title>Chitinophaga laudate sp. nov., isolated from a tropical peat swamp.</title>
        <authorList>
            <person name="Goh C.B.S."/>
            <person name="Lee M.S."/>
            <person name="Parimannan S."/>
            <person name="Pasbakhsh P."/>
            <person name="Yule C.M."/>
            <person name="Rajandas H."/>
            <person name="Loke S."/>
            <person name="Croft L."/>
            <person name="Tan J.B.L."/>
        </authorList>
    </citation>
    <scope>NUCLEOTIDE SEQUENCE</scope>
    <source>
        <strain evidence="1">Mgbs1</strain>
    </source>
</reference>
<dbReference type="OrthoDB" id="697275at2"/>